<gene>
    <name evidence="1" type="ORF">SPARVUS_LOCUS15615788</name>
</gene>
<keyword evidence="2" id="KW-1185">Reference proteome</keyword>
<protein>
    <submittedName>
        <fullName evidence="1">Uncharacterized protein</fullName>
    </submittedName>
</protein>
<feature type="non-terminal residue" evidence="1">
    <location>
        <position position="1"/>
    </location>
</feature>
<comment type="caution">
    <text evidence="1">The sequence shown here is derived from an EMBL/GenBank/DDBJ whole genome shotgun (WGS) entry which is preliminary data.</text>
</comment>
<evidence type="ECO:0000313" key="1">
    <source>
        <dbReference type="EMBL" id="CAI9617921.1"/>
    </source>
</evidence>
<proteinExistence type="predicted"/>
<organism evidence="1 2">
    <name type="scientific">Staurois parvus</name>
    <dbReference type="NCBI Taxonomy" id="386267"/>
    <lineage>
        <taxon>Eukaryota</taxon>
        <taxon>Metazoa</taxon>
        <taxon>Chordata</taxon>
        <taxon>Craniata</taxon>
        <taxon>Vertebrata</taxon>
        <taxon>Euteleostomi</taxon>
        <taxon>Amphibia</taxon>
        <taxon>Batrachia</taxon>
        <taxon>Anura</taxon>
        <taxon>Neobatrachia</taxon>
        <taxon>Ranoidea</taxon>
        <taxon>Ranidae</taxon>
        <taxon>Staurois</taxon>
    </lineage>
</organism>
<accession>A0ABN9H820</accession>
<dbReference type="EMBL" id="CATNWA010020351">
    <property type="protein sequence ID" value="CAI9617921.1"/>
    <property type="molecule type" value="Genomic_DNA"/>
</dbReference>
<reference evidence="1" key="1">
    <citation type="submission" date="2023-05" db="EMBL/GenBank/DDBJ databases">
        <authorList>
            <person name="Stuckert A."/>
        </authorList>
    </citation>
    <scope>NUCLEOTIDE SEQUENCE</scope>
</reference>
<name>A0ABN9H820_9NEOB</name>
<sequence>GSGYLSNLGTHSHFRCDRLGDRKRKLSSPLPPSSLLEYVTGPRRLQDHSECSVLLVHAQWAPCYEAASCHSRVPTLKMPAPGTKDGW</sequence>
<dbReference type="Proteomes" id="UP001162483">
    <property type="component" value="Unassembled WGS sequence"/>
</dbReference>
<evidence type="ECO:0000313" key="2">
    <source>
        <dbReference type="Proteomes" id="UP001162483"/>
    </source>
</evidence>